<reference evidence="2 3" key="1">
    <citation type="submission" date="2017-05" db="EMBL/GenBank/DDBJ databases">
        <title>Biotechnological potential of actinobacteria isolated from South African environments.</title>
        <authorList>
            <person name="Le Roes-Hill M."/>
            <person name="Prins A."/>
            <person name="Durrell K.A."/>
        </authorList>
    </citation>
    <scope>NUCLEOTIDE SEQUENCE [LARGE SCALE GENOMIC DNA]</scope>
    <source>
        <strain evidence="2 3">HMC13</strain>
    </source>
</reference>
<comment type="caution">
    <text evidence="2">The sequence shown here is derived from an EMBL/GenBank/DDBJ whole genome shotgun (WGS) entry which is preliminary data.</text>
</comment>
<evidence type="ECO:0000313" key="3">
    <source>
        <dbReference type="Proteomes" id="UP000195105"/>
    </source>
</evidence>
<gene>
    <name evidence="2" type="ORF">CA983_02830</name>
</gene>
<feature type="compositionally biased region" description="Basic and acidic residues" evidence="1">
    <location>
        <begin position="77"/>
        <end position="90"/>
    </location>
</feature>
<organism evidence="2 3">
    <name type="scientific">Streptomyces swartbergensis</name>
    <dbReference type="NCBI Taxonomy" id="487165"/>
    <lineage>
        <taxon>Bacteria</taxon>
        <taxon>Bacillati</taxon>
        <taxon>Actinomycetota</taxon>
        <taxon>Actinomycetes</taxon>
        <taxon>Kitasatosporales</taxon>
        <taxon>Streptomycetaceae</taxon>
        <taxon>Streptomyces</taxon>
    </lineage>
</organism>
<keyword evidence="3" id="KW-1185">Reference proteome</keyword>
<evidence type="ECO:0000313" key="2">
    <source>
        <dbReference type="EMBL" id="OUD04705.1"/>
    </source>
</evidence>
<proteinExistence type="predicted"/>
<name>A0A243SAG1_9ACTN</name>
<dbReference type="Proteomes" id="UP000195105">
    <property type="component" value="Unassembled WGS sequence"/>
</dbReference>
<protein>
    <submittedName>
        <fullName evidence="2">Uncharacterized protein</fullName>
    </submittedName>
</protein>
<feature type="region of interest" description="Disordered" evidence="1">
    <location>
        <begin position="77"/>
        <end position="108"/>
    </location>
</feature>
<accession>A0A243SAG1</accession>
<evidence type="ECO:0000256" key="1">
    <source>
        <dbReference type="SAM" id="MobiDB-lite"/>
    </source>
</evidence>
<sequence length="120" mass="13708">MTGKRSWRWLRVFIEHLPSESHTMTALRNELTPMQLAEQADRGEPEKGRWSQQEQLIATAVDAIRRLEWVLICVNTEKKSKRPDPPEPMRRPGAGPRKKKAQLTEKSADKLLKLLQGGAA</sequence>
<dbReference type="EMBL" id="NGFN01000008">
    <property type="protein sequence ID" value="OUD04705.1"/>
    <property type="molecule type" value="Genomic_DNA"/>
</dbReference>
<dbReference type="AlphaFoldDB" id="A0A243SAG1"/>